<proteinExistence type="predicted"/>
<dbReference type="AlphaFoldDB" id="A0A183NDE7"/>
<dbReference type="Proteomes" id="UP000269396">
    <property type="component" value="Unassembled WGS sequence"/>
</dbReference>
<evidence type="ECO:0000313" key="1">
    <source>
        <dbReference type="EMBL" id="VDO67823.1"/>
    </source>
</evidence>
<protein>
    <submittedName>
        <fullName evidence="1">Uncharacterized protein</fullName>
    </submittedName>
</protein>
<dbReference type="STRING" id="31246.A0A183NDE7"/>
<dbReference type="EMBL" id="UZAL01000095">
    <property type="protein sequence ID" value="VDO67823.1"/>
    <property type="molecule type" value="Genomic_DNA"/>
</dbReference>
<accession>A0A183NDE7</accession>
<reference evidence="1 2" key="1">
    <citation type="submission" date="2018-11" db="EMBL/GenBank/DDBJ databases">
        <authorList>
            <consortium name="Pathogen Informatics"/>
        </authorList>
    </citation>
    <scope>NUCLEOTIDE SEQUENCE [LARGE SCALE GENOMIC DNA]</scope>
    <source>
        <strain>Denwood</strain>
        <strain evidence="2">Zambia</strain>
    </source>
</reference>
<name>A0A183NDE7_9TREM</name>
<organism evidence="1 2">
    <name type="scientific">Schistosoma mattheei</name>
    <dbReference type="NCBI Taxonomy" id="31246"/>
    <lineage>
        <taxon>Eukaryota</taxon>
        <taxon>Metazoa</taxon>
        <taxon>Spiralia</taxon>
        <taxon>Lophotrochozoa</taxon>
        <taxon>Platyhelminthes</taxon>
        <taxon>Trematoda</taxon>
        <taxon>Digenea</taxon>
        <taxon>Strigeidida</taxon>
        <taxon>Schistosomatoidea</taxon>
        <taxon>Schistosomatidae</taxon>
        <taxon>Schistosoma</taxon>
    </lineage>
</organism>
<sequence>MTNICRRFDSQLYVDLEHLPPPYSKHISTSSHRNPHFIIKKNKQQQQQQEKMMFEYTSDYLAEKLRENWLTRNGSNQFILDLQEQDDSLTNLNWLQVSLLLLLLLLLLLYIIDYL</sequence>
<keyword evidence="2" id="KW-1185">Reference proteome</keyword>
<gene>
    <name evidence="1" type="ORF">SMTD_LOCUS133</name>
</gene>
<evidence type="ECO:0000313" key="2">
    <source>
        <dbReference type="Proteomes" id="UP000269396"/>
    </source>
</evidence>